<dbReference type="Proteomes" id="UP001272137">
    <property type="component" value="Unassembled WGS sequence"/>
</dbReference>
<dbReference type="EMBL" id="QXCT01000002">
    <property type="protein sequence ID" value="MDW9256381.1"/>
    <property type="molecule type" value="Genomic_DNA"/>
</dbReference>
<organism evidence="1 2">
    <name type="scientific">Burkholderia thailandensis</name>
    <dbReference type="NCBI Taxonomy" id="57975"/>
    <lineage>
        <taxon>Bacteria</taxon>
        <taxon>Pseudomonadati</taxon>
        <taxon>Pseudomonadota</taxon>
        <taxon>Betaproteobacteria</taxon>
        <taxon>Burkholderiales</taxon>
        <taxon>Burkholderiaceae</taxon>
        <taxon>Burkholderia</taxon>
        <taxon>pseudomallei group</taxon>
    </lineage>
</organism>
<gene>
    <name evidence="1" type="ORF">C7S16_1897</name>
</gene>
<proteinExistence type="predicted"/>
<accession>A0AAW9D2F9</accession>
<dbReference type="AlphaFoldDB" id="A0AAW9D2F9"/>
<sequence>MRRAARGLPLAYFFGYFCVRIAMRRAVLFRCGTNGFAAPHRMVNASFYGKFDGPACKK</sequence>
<evidence type="ECO:0000313" key="2">
    <source>
        <dbReference type="Proteomes" id="UP001272137"/>
    </source>
</evidence>
<comment type="caution">
    <text evidence="1">The sequence shown here is derived from an EMBL/GenBank/DDBJ whole genome shotgun (WGS) entry which is preliminary data.</text>
</comment>
<name>A0AAW9D2F9_BURTH</name>
<evidence type="ECO:0000313" key="1">
    <source>
        <dbReference type="EMBL" id="MDW9256381.1"/>
    </source>
</evidence>
<protein>
    <submittedName>
        <fullName evidence="1">Uncharacterized protein</fullName>
    </submittedName>
</protein>
<reference evidence="1" key="1">
    <citation type="submission" date="2018-08" db="EMBL/GenBank/DDBJ databases">
        <title>Identification of Burkholderia cepacia strains that express a Burkholderia pseudomallei-like capsular polysaccharide.</title>
        <authorList>
            <person name="Burtnick M.N."/>
            <person name="Vongsouvath M."/>
            <person name="Newton P."/>
            <person name="Wuthiekanun V."/>
            <person name="Limmathurotsakul D."/>
            <person name="Brett P.J."/>
            <person name="Chantratita N."/>
            <person name="Dance D.A."/>
        </authorList>
    </citation>
    <scope>NUCLEOTIDE SEQUENCE</scope>
    <source>
        <strain evidence="1">SBXCC001</strain>
    </source>
</reference>